<feature type="transmembrane region" description="Helical" evidence="5">
    <location>
        <begin position="236"/>
        <end position="260"/>
    </location>
</feature>
<keyword evidence="2 5" id="KW-0812">Transmembrane</keyword>
<keyword evidence="7" id="KW-1185">Reference proteome</keyword>
<dbReference type="SMART" id="SM01381">
    <property type="entry name" value="7TM_GPCR_Srsx"/>
    <property type="match status" value="1"/>
</dbReference>
<dbReference type="InterPro" id="IPR017452">
    <property type="entry name" value="GPCR_Rhodpsn_7TM"/>
</dbReference>
<evidence type="ECO:0000313" key="8">
    <source>
        <dbReference type="WBParaSite" id="Pan_g14027.t1"/>
    </source>
</evidence>
<sequence length="289" mass="32241">MAPTETSLYDQYHNKIMLSALPGVTIMIIVDTVGIFANAFLILVTIKSKSLRETTNFLICFSSFSDIVHLSGHFYFAYALYTGKTFDDLIDCLHAMTVPLAGMQFGIVLIFLTAVDRLICILWPYYHKQLNKFMYCTLLLGLCFAYYAFFIRLAYINAAIIPETKVICLIVNAMHGEPVFYWSIVSNAGFATAIIIYAIIGVFIRMKGVWTLCSWMCGFCAQLIIKVVTLSPEMSFLIPLYAGIGINVSCSLNLFVLYAFSFDYRKAILSSLKSPASSATVTVTPKFGS</sequence>
<dbReference type="AlphaFoldDB" id="A0A7E4UXJ5"/>
<reference evidence="8" key="2">
    <citation type="submission" date="2020-10" db="UniProtKB">
        <authorList>
            <consortium name="WormBaseParasite"/>
        </authorList>
    </citation>
    <scope>IDENTIFICATION</scope>
</reference>
<evidence type="ECO:0000256" key="5">
    <source>
        <dbReference type="SAM" id="Phobius"/>
    </source>
</evidence>
<name>A0A7E4UXJ5_PANRE</name>
<evidence type="ECO:0000259" key="6">
    <source>
        <dbReference type="PROSITE" id="PS50262"/>
    </source>
</evidence>
<protein>
    <submittedName>
        <fullName evidence="8">G_PROTEIN_RECEP_F1_2 domain-containing protein</fullName>
    </submittedName>
</protein>
<feature type="transmembrane region" description="Helical" evidence="5">
    <location>
        <begin position="20"/>
        <end position="44"/>
    </location>
</feature>
<feature type="transmembrane region" description="Helical" evidence="5">
    <location>
        <begin position="209"/>
        <end position="230"/>
    </location>
</feature>
<keyword evidence="3 5" id="KW-1133">Transmembrane helix</keyword>
<dbReference type="InterPro" id="IPR047130">
    <property type="entry name" value="7TM_GPCR_Srsx_nematod"/>
</dbReference>
<dbReference type="GO" id="GO:0004930">
    <property type="term" value="F:G protein-coupled receptor activity"/>
    <property type="evidence" value="ECO:0007669"/>
    <property type="project" value="InterPro"/>
</dbReference>
<accession>A0A7E4UXJ5</accession>
<evidence type="ECO:0000256" key="2">
    <source>
        <dbReference type="ARBA" id="ARBA00022692"/>
    </source>
</evidence>
<reference evidence="7" key="1">
    <citation type="journal article" date="2013" name="Genetics">
        <title>The draft genome and transcriptome of Panagrellus redivivus are shaped by the harsh demands of a free-living lifestyle.</title>
        <authorList>
            <person name="Srinivasan J."/>
            <person name="Dillman A.R."/>
            <person name="Macchietto M.G."/>
            <person name="Heikkinen L."/>
            <person name="Lakso M."/>
            <person name="Fracchia K.M."/>
            <person name="Antoshechkin I."/>
            <person name="Mortazavi A."/>
            <person name="Wong G."/>
            <person name="Sternberg P.W."/>
        </authorList>
    </citation>
    <scope>NUCLEOTIDE SEQUENCE [LARGE SCALE GENOMIC DNA]</scope>
    <source>
        <strain evidence="7">MT8872</strain>
    </source>
</reference>
<proteinExistence type="predicted"/>
<feature type="transmembrane region" description="Helical" evidence="5">
    <location>
        <begin position="138"/>
        <end position="160"/>
    </location>
</feature>
<keyword evidence="4 5" id="KW-0472">Membrane</keyword>
<dbReference type="PANTHER" id="PTHR23360">
    <property type="entry name" value="G-PROTEIN COUPLED RECEPTORS FAMILY 1 PROFILE DOMAIN-CONTAINING PROTEIN-RELATED"/>
    <property type="match status" value="1"/>
</dbReference>
<evidence type="ECO:0000256" key="4">
    <source>
        <dbReference type="ARBA" id="ARBA00023136"/>
    </source>
</evidence>
<dbReference type="GO" id="GO:0016020">
    <property type="term" value="C:membrane"/>
    <property type="evidence" value="ECO:0007669"/>
    <property type="project" value="UniProtKB-SubCell"/>
</dbReference>
<evidence type="ECO:0000313" key="7">
    <source>
        <dbReference type="Proteomes" id="UP000492821"/>
    </source>
</evidence>
<dbReference type="Proteomes" id="UP000492821">
    <property type="component" value="Unassembled WGS sequence"/>
</dbReference>
<feature type="domain" description="G-protein coupled receptors family 1 profile" evidence="6">
    <location>
        <begin position="37"/>
        <end position="130"/>
    </location>
</feature>
<dbReference type="Pfam" id="PF10320">
    <property type="entry name" value="7TM_GPCR_Srsx"/>
    <property type="match status" value="2"/>
</dbReference>
<dbReference type="PROSITE" id="PS50262">
    <property type="entry name" value="G_PROTEIN_RECEP_F1_2"/>
    <property type="match status" value="1"/>
</dbReference>
<feature type="transmembrane region" description="Helical" evidence="5">
    <location>
        <begin position="101"/>
        <end position="126"/>
    </location>
</feature>
<comment type="subcellular location">
    <subcellularLocation>
        <location evidence="1">Membrane</location>
    </subcellularLocation>
</comment>
<dbReference type="WBParaSite" id="Pan_g14027.t1">
    <property type="protein sequence ID" value="Pan_g14027.t1"/>
    <property type="gene ID" value="Pan_g14027"/>
</dbReference>
<feature type="transmembrane region" description="Helical" evidence="5">
    <location>
        <begin position="180"/>
        <end position="202"/>
    </location>
</feature>
<dbReference type="InterPro" id="IPR019424">
    <property type="entry name" value="7TM_GPCR_Srsx"/>
</dbReference>
<evidence type="ECO:0000256" key="3">
    <source>
        <dbReference type="ARBA" id="ARBA00022989"/>
    </source>
</evidence>
<dbReference type="Gene3D" id="1.20.1070.10">
    <property type="entry name" value="Rhodopsin 7-helix transmembrane proteins"/>
    <property type="match status" value="1"/>
</dbReference>
<evidence type="ECO:0000256" key="1">
    <source>
        <dbReference type="ARBA" id="ARBA00004370"/>
    </source>
</evidence>
<feature type="transmembrane region" description="Helical" evidence="5">
    <location>
        <begin position="56"/>
        <end position="81"/>
    </location>
</feature>
<organism evidence="7 8">
    <name type="scientific">Panagrellus redivivus</name>
    <name type="common">Microworm</name>
    <dbReference type="NCBI Taxonomy" id="6233"/>
    <lineage>
        <taxon>Eukaryota</taxon>
        <taxon>Metazoa</taxon>
        <taxon>Ecdysozoa</taxon>
        <taxon>Nematoda</taxon>
        <taxon>Chromadorea</taxon>
        <taxon>Rhabditida</taxon>
        <taxon>Tylenchina</taxon>
        <taxon>Panagrolaimomorpha</taxon>
        <taxon>Panagrolaimoidea</taxon>
        <taxon>Panagrolaimidae</taxon>
        <taxon>Panagrellus</taxon>
    </lineage>
</organism>
<dbReference type="SUPFAM" id="SSF81321">
    <property type="entry name" value="Family A G protein-coupled receptor-like"/>
    <property type="match status" value="1"/>
</dbReference>
<dbReference type="PANTHER" id="PTHR23360:SF5">
    <property type="entry name" value="G-PROTEIN COUPLED RECEPTORS FAMILY 1 PROFILE DOMAIN-CONTAINING PROTEIN"/>
    <property type="match status" value="1"/>
</dbReference>
<dbReference type="InterPro" id="IPR000276">
    <property type="entry name" value="GPCR_Rhodpsn"/>
</dbReference>